<organism evidence="2 3">
    <name type="scientific">Chitiniphilus purpureus</name>
    <dbReference type="NCBI Taxonomy" id="2981137"/>
    <lineage>
        <taxon>Bacteria</taxon>
        <taxon>Pseudomonadati</taxon>
        <taxon>Pseudomonadota</taxon>
        <taxon>Betaproteobacteria</taxon>
        <taxon>Neisseriales</taxon>
        <taxon>Chitinibacteraceae</taxon>
        <taxon>Chitiniphilus</taxon>
    </lineage>
</organism>
<keyword evidence="2" id="KW-0378">Hydrolase</keyword>
<accession>A0ABY6DKN5</accession>
<evidence type="ECO:0000313" key="2">
    <source>
        <dbReference type="EMBL" id="UXY14021.1"/>
    </source>
</evidence>
<dbReference type="Gene3D" id="3.40.470.10">
    <property type="entry name" value="Uracil-DNA glycosylase-like domain"/>
    <property type="match status" value="1"/>
</dbReference>
<dbReference type="SUPFAM" id="SSF52141">
    <property type="entry name" value="Uracil-DNA glycosylase-like"/>
    <property type="match status" value="1"/>
</dbReference>
<dbReference type="EMBL" id="CP106753">
    <property type="protein sequence ID" value="UXY14021.1"/>
    <property type="molecule type" value="Genomic_DNA"/>
</dbReference>
<feature type="domain" description="Uracil-DNA glycosylase-like" evidence="1">
    <location>
        <begin position="7"/>
        <end position="155"/>
    </location>
</feature>
<dbReference type="InterPro" id="IPR036895">
    <property type="entry name" value="Uracil-DNA_glycosylase-like_sf"/>
</dbReference>
<dbReference type="InterPro" id="IPR005122">
    <property type="entry name" value="Uracil-DNA_glycosylase-like"/>
</dbReference>
<dbReference type="EC" id="3.2.2.15" evidence="2"/>
<dbReference type="RefSeq" id="WP_263123319.1">
    <property type="nucleotide sequence ID" value="NZ_CP106753.1"/>
</dbReference>
<reference evidence="2" key="1">
    <citation type="submission" date="2022-10" db="EMBL/GenBank/DDBJ databases">
        <title>Chitiniphilus purpureus sp. nov., a novel chitin-degrading bacterium isolated from crawfish pond sediment.</title>
        <authorList>
            <person name="Li K."/>
        </authorList>
    </citation>
    <scope>NUCLEOTIDE SEQUENCE</scope>
    <source>
        <strain evidence="2">CD1</strain>
    </source>
</reference>
<name>A0ABY6DKN5_9NEIS</name>
<keyword evidence="3" id="KW-1185">Reference proteome</keyword>
<dbReference type="CDD" id="cd10032">
    <property type="entry name" value="UDG-F6_HDG"/>
    <property type="match status" value="1"/>
</dbReference>
<dbReference type="NCBIfam" id="TIGR04274">
    <property type="entry name" value="hypoxanDNAglyco"/>
    <property type="match status" value="1"/>
</dbReference>
<gene>
    <name evidence="2" type="ORF">N8I74_11875</name>
</gene>
<proteinExistence type="predicted"/>
<dbReference type="Pfam" id="PF03167">
    <property type="entry name" value="UDG"/>
    <property type="match status" value="1"/>
</dbReference>
<dbReference type="Proteomes" id="UP001061302">
    <property type="component" value="Chromosome"/>
</dbReference>
<protein>
    <submittedName>
        <fullName evidence="2">DNA-deoxyinosine glycosylase</fullName>
        <ecNumber evidence="2">3.2.2.15</ecNumber>
    </submittedName>
</protein>
<sequence>MHKQGLPPRVAQDNRVLILGSLPGDASLQAGEYYAHPRNAFWPVLSALLRQPLTTLPWPQRYATLASAGIGLWDVIDRAIRPGSLDQRLSAINTNTLAMLIGQLPQLRAVAFNGQTAARLGRPLIGDLPCLVLPSTSPAHTLPLADKIAAWSALSGYLDPA</sequence>
<evidence type="ECO:0000313" key="3">
    <source>
        <dbReference type="Proteomes" id="UP001061302"/>
    </source>
</evidence>
<evidence type="ECO:0000259" key="1">
    <source>
        <dbReference type="SMART" id="SM00986"/>
    </source>
</evidence>
<keyword evidence="2" id="KW-0326">Glycosidase</keyword>
<dbReference type="InterPro" id="IPR026353">
    <property type="entry name" value="Hypoxan-DNA_Glyclase"/>
</dbReference>
<dbReference type="SMART" id="SM00987">
    <property type="entry name" value="UreE_C"/>
    <property type="match status" value="1"/>
</dbReference>
<dbReference type="SMART" id="SM00986">
    <property type="entry name" value="UDG"/>
    <property type="match status" value="1"/>
</dbReference>
<dbReference type="GO" id="GO:0033958">
    <property type="term" value="F:DNA-deoxyinosine glycosylase activity"/>
    <property type="evidence" value="ECO:0007669"/>
    <property type="project" value="UniProtKB-EC"/>
</dbReference>